<organism evidence="2 3">
    <name type="scientific">Streptomyces scabiei</name>
    <dbReference type="NCBI Taxonomy" id="1930"/>
    <lineage>
        <taxon>Bacteria</taxon>
        <taxon>Bacillati</taxon>
        <taxon>Actinomycetota</taxon>
        <taxon>Actinomycetes</taxon>
        <taxon>Kitasatosporales</taxon>
        <taxon>Streptomycetaceae</taxon>
        <taxon>Streptomyces</taxon>
    </lineage>
</organism>
<feature type="region of interest" description="Disordered" evidence="1">
    <location>
        <begin position="120"/>
        <end position="144"/>
    </location>
</feature>
<dbReference type="Gene3D" id="1.10.10.10">
    <property type="entry name" value="Winged helix-like DNA-binding domain superfamily/Winged helix DNA-binding domain"/>
    <property type="match status" value="1"/>
</dbReference>
<reference evidence="3" key="1">
    <citation type="submission" date="2015-11" db="EMBL/GenBank/DDBJ databases">
        <authorList>
            <consortium name="Cross-ministerial Strategic Innovation Promotion Program (SIP) consortium"/>
            <person name="Tomihama T."/>
            <person name="Ikenaga M."/>
            <person name="Sakai M."/>
            <person name="Okubo T."/>
            <person name="Ikeda S."/>
        </authorList>
    </citation>
    <scope>NUCLEOTIDE SEQUENCE [LARGE SCALE GENOMIC DNA]</scope>
    <source>
        <strain evidence="3">S58</strain>
    </source>
</reference>
<reference evidence="3" key="3">
    <citation type="submission" date="2016-02" db="EMBL/GenBank/DDBJ databases">
        <title>Draft genome of pathogenic Streptomyces sp. in Japan.</title>
        <authorList>
            <person name="Tomihama T."/>
            <person name="Ikenaga M."/>
            <person name="Sakai M."/>
            <person name="Okubo T."/>
            <person name="Ikeda S."/>
        </authorList>
    </citation>
    <scope>NUCLEOTIDE SEQUENCE [LARGE SCALE GENOMIC DNA]</scope>
    <source>
        <strain evidence="3">S58</strain>
    </source>
</reference>
<sequence>MLAWLFKEARLRGSVTAAGYDLLPASSWLLLRALRPERSLSPTRLAEYSQVPLPVIQDALHEIEQRRLATLEGMNLLLTDAGREAAAKLSAARQDPFSELLGDWWGPDRPTDLVELVEELSSQLSGSDEERPRASVPRDRARRT</sequence>
<evidence type="ECO:0000313" key="2">
    <source>
        <dbReference type="EMBL" id="GAQ67500.1"/>
    </source>
</evidence>
<reference evidence="2 3" key="2">
    <citation type="journal article" date="2016" name="Genome Announc.">
        <title>Draft Genome Sequences of Streptomyces scabiei S58, Streptomyces turgidiscabies T45, and Streptomyces acidiscabies a10, the Pathogens of Potato Common Scab, Isolated in Japan.</title>
        <authorList>
            <person name="Tomihama T."/>
            <person name="Nishi Y."/>
            <person name="Sakai M."/>
            <person name="Ikenaga M."/>
            <person name="Okubo T."/>
            <person name="Ikeda S."/>
        </authorList>
    </citation>
    <scope>NUCLEOTIDE SEQUENCE [LARGE SCALE GENOMIC DNA]</scope>
    <source>
        <strain evidence="2 3">S58</strain>
    </source>
</reference>
<dbReference type="OrthoDB" id="9952210at2"/>
<dbReference type="AlphaFoldDB" id="A0A100JXJ2"/>
<comment type="caution">
    <text evidence="2">The sequence shown here is derived from an EMBL/GenBank/DDBJ whole genome shotgun (WGS) entry which is preliminary data.</text>
</comment>
<dbReference type="Proteomes" id="UP000067448">
    <property type="component" value="Unassembled WGS sequence"/>
</dbReference>
<dbReference type="InterPro" id="IPR036390">
    <property type="entry name" value="WH_DNA-bd_sf"/>
</dbReference>
<proteinExistence type="predicted"/>
<dbReference type="InterPro" id="IPR036388">
    <property type="entry name" value="WH-like_DNA-bd_sf"/>
</dbReference>
<feature type="compositionally biased region" description="Basic and acidic residues" evidence="1">
    <location>
        <begin position="128"/>
        <end position="144"/>
    </location>
</feature>
<accession>A0A100JXJ2</accession>
<dbReference type="SUPFAM" id="SSF46785">
    <property type="entry name" value="Winged helix' DNA-binding domain"/>
    <property type="match status" value="1"/>
</dbReference>
<dbReference type="EMBL" id="BCMM01000059">
    <property type="protein sequence ID" value="GAQ67500.1"/>
    <property type="molecule type" value="Genomic_DNA"/>
</dbReference>
<name>A0A100JXJ2_STRSC</name>
<evidence type="ECO:0000313" key="3">
    <source>
        <dbReference type="Proteomes" id="UP000067448"/>
    </source>
</evidence>
<evidence type="ECO:0000256" key="1">
    <source>
        <dbReference type="SAM" id="MobiDB-lite"/>
    </source>
</evidence>
<gene>
    <name evidence="2" type="ORF">SsS58_07955</name>
</gene>
<dbReference type="RefSeq" id="WP_059084501.1">
    <property type="nucleotide sequence ID" value="NZ_BCMM01000059.1"/>
</dbReference>
<protein>
    <submittedName>
        <fullName evidence="2">Uncharacterized protein</fullName>
    </submittedName>
</protein>